<dbReference type="PANTHER" id="PTHR43037:SF1">
    <property type="entry name" value="BLL1128 PROTEIN"/>
    <property type="match status" value="1"/>
</dbReference>
<dbReference type="SUPFAM" id="SSF53474">
    <property type="entry name" value="alpha/beta-Hydrolases"/>
    <property type="match status" value="1"/>
</dbReference>
<dbReference type="RefSeq" id="WP_284207956.1">
    <property type="nucleotide sequence ID" value="NZ_BSSU01000010.1"/>
</dbReference>
<sequence>MRNIIVGTLLMVANLAVASESKPQLLRQDYISTTTELKRQYFVYLPDGYKEGDEKKWPLMLFLHGNGERGNGLSELGHVLKHGPLYEAWIQKRNLPFIIVAPQLPMFDFDKRGIGYIDNRTNDSIPKRLANGTPPRPEHFISKEKMNGVSQADMTNVPPLFPLGWEQVEHDVMTILAGVKSTFNVDQKKVYLTGLSYGGVGTWYLASKYPKEFAAIAPVVGWGHPSLMAPIAKHQLPIWQFAGGRDSAVQLQYFYQGVNELERLGHKIRFTIHADMEHDTWTRVYSGQDLYQWLLTYEKSVLGAS</sequence>
<dbReference type="InterPro" id="IPR029058">
    <property type="entry name" value="AB_hydrolase_fold"/>
</dbReference>
<dbReference type="InterPro" id="IPR002925">
    <property type="entry name" value="Dienelactn_hydro"/>
</dbReference>
<protein>
    <recommendedName>
        <fullName evidence="3">Dienelactone hydrolase domain-containing protein</fullName>
    </recommendedName>
</protein>
<feature type="domain" description="Dienelactone hydrolase" evidence="3">
    <location>
        <begin position="165"/>
        <end position="278"/>
    </location>
</feature>
<evidence type="ECO:0000256" key="1">
    <source>
        <dbReference type="ARBA" id="ARBA00022729"/>
    </source>
</evidence>
<dbReference type="PANTHER" id="PTHR43037">
    <property type="entry name" value="UNNAMED PRODUCT-RELATED"/>
    <property type="match status" value="1"/>
</dbReference>
<dbReference type="Gene3D" id="3.40.50.1820">
    <property type="entry name" value="alpha/beta hydrolase"/>
    <property type="match status" value="1"/>
</dbReference>
<name>A0ABQ6H321_9GAMM</name>
<organism evidence="4 5">
    <name type="scientific">Thalassotalea eurytherma</name>
    <dbReference type="NCBI Taxonomy" id="1144278"/>
    <lineage>
        <taxon>Bacteria</taxon>
        <taxon>Pseudomonadati</taxon>
        <taxon>Pseudomonadota</taxon>
        <taxon>Gammaproteobacteria</taxon>
        <taxon>Alteromonadales</taxon>
        <taxon>Colwelliaceae</taxon>
        <taxon>Thalassotalea</taxon>
    </lineage>
</organism>
<feature type="chain" id="PRO_5045123098" description="Dienelactone hydrolase domain-containing protein" evidence="2">
    <location>
        <begin position="19"/>
        <end position="305"/>
    </location>
</feature>
<feature type="signal peptide" evidence="2">
    <location>
        <begin position="1"/>
        <end position="18"/>
    </location>
</feature>
<dbReference type="Pfam" id="PF01738">
    <property type="entry name" value="DLH"/>
    <property type="match status" value="1"/>
</dbReference>
<evidence type="ECO:0000256" key="2">
    <source>
        <dbReference type="SAM" id="SignalP"/>
    </source>
</evidence>
<dbReference type="EMBL" id="BSSU01000010">
    <property type="protein sequence ID" value="GLX82588.1"/>
    <property type="molecule type" value="Genomic_DNA"/>
</dbReference>
<dbReference type="Proteomes" id="UP001157133">
    <property type="component" value="Unassembled WGS sequence"/>
</dbReference>
<keyword evidence="5" id="KW-1185">Reference proteome</keyword>
<evidence type="ECO:0000259" key="3">
    <source>
        <dbReference type="Pfam" id="PF01738"/>
    </source>
</evidence>
<keyword evidence="1 2" id="KW-0732">Signal</keyword>
<comment type="caution">
    <text evidence="4">The sequence shown here is derived from an EMBL/GenBank/DDBJ whole genome shotgun (WGS) entry which is preliminary data.</text>
</comment>
<proteinExistence type="predicted"/>
<gene>
    <name evidence="4" type="ORF">theurythT_20400</name>
</gene>
<reference evidence="4 5" key="1">
    <citation type="submission" date="2023-03" db="EMBL/GenBank/DDBJ databases">
        <title>Draft genome sequence of Thalassotalea eurytherma JCM 18482T.</title>
        <authorList>
            <person name="Sawabe T."/>
        </authorList>
    </citation>
    <scope>NUCLEOTIDE SEQUENCE [LARGE SCALE GENOMIC DNA]</scope>
    <source>
        <strain evidence="4 5">JCM 18482</strain>
    </source>
</reference>
<dbReference type="InterPro" id="IPR050955">
    <property type="entry name" value="Plant_Biomass_Hydrol_Est"/>
</dbReference>
<evidence type="ECO:0000313" key="5">
    <source>
        <dbReference type="Proteomes" id="UP001157133"/>
    </source>
</evidence>
<evidence type="ECO:0000313" key="4">
    <source>
        <dbReference type="EMBL" id="GLX82588.1"/>
    </source>
</evidence>
<accession>A0ABQ6H321</accession>